<feature type="non-terminal residue" evidence="4">
    <location>
        <position position="282"/>
    </location>
</feature>
<organism evidence="4 5">
    <name type="scientific">Reticulomyxa filosa</name>
    <dbReference type="NCBI Taxonomy" id="46433"/>
    <lineage>
        <taxon>Eukaryota</taxon>
        <taxon>Sar</taxon>
        <taxon>Rhizaria</taxon>
        <taxon>Retaria</taxon>
        <taxon>Foraminifera</taxon>
        <taxon>Monothalamids</taxon>
        <taxon>Reticulomyxidae</taxon>
        <taxon>Reticulomyxa</taxon>
    </lineage>
</organism>
<keyword evidence="5" id="KW-1185">Reference proteome</keyword>
<feature type="transmembrane region" description="Helical" evidence="2">
    <location>
        <begin position="64"/>
        <end position="85"/>
    </location>
</feature>
<keyword evidence="2" id="KW-0472">Membrane</keyword>
<name>X6LK25_RETFI</name>
<protein>
    <submittedName>
        <fullName evidence="4">Putative saccharopine dehydrogenase</fullName>
    </submittedName>
</protein>
<feature type="domain" description="Saccharopine dehydrogenase-like C-terminal" evidence="3">
    <location>
        <begin position="4"/>
        <end position="71"/>
    </location>
</feature>
<evidence type="ECO:0000313" key="5">
    <source>
        <dbReference type="Proteomes" id="UP000023152"/>
    </source>
</evidence>
<dbReference type="GO" id="GO:0004753">
    <property type="term" value="F:saccharopine dehydrogenase activity"/>
    <property type="evidence" value="ECO:0007669"/>
    <property type="project" value="TreeGrafter"/>
</dbReference>
<keyword evidence="2" id="KW-0812">Transmembrane</keyword>
<keyword evidence="1" id="KW-0560">Oxidoreductase</keyword>
<dbReference type="Pfam" id="PF16653">
    <property type="entry name" value="Sacchrp_dh_C"/>
    <property type="match status" value="1"/>
</dbReference>
<evidence type="ECO:0000256" key="1">
    <source>
        <dbReference type="ARBA" id="ARBA00023002"/>
    </source>
</evidence>
<dbReference type="Proteomes" id="UP000023152">
    <property type="component" value="Unassembled WGS sequence"/>
</dbReference>
<sequence>MSAMHVLCSLFERKLQYKEHEKDMVLLKVGLETEYPNGLRQTIESVLLSFGKDLDANSAMARTASLPLACAIVSSISFFFFFFGLHFHKRIHKYIFYGKALISKRRYNGNWSGKASNRRILKERYCYLFCFLKKVSPPMIWLRGEGVPEHRTLLTPSNAKRLLDAGFKVVVEKWPERCFELRKQKQKQNKKKTEPKRICKYMHEWQTVTMIVCFSDKQYKEVGCEMAPLHSWIQDAPRSAFIIGLRQLSSDFPKQLKHRHIYFADCLRGQKNAAHLLRRFKQ</sequence>
<accession>X6LK25</accession>
<dbReference type="OrthoDB" id="265306at2759"/>
<dbReference type="InterPro" id="IPR051168">
    <property type="entry name" value="AASS"/>
</dbReference>
<dbReference type="PANTHER" id="PTHR11133:SF23">
    <property type="entry name" value="SACCHAROPINE DEHYDROGENASE [NAD(+), L-LYSINE-FORMING]"/>
    <property type="match status" value="1"/>
</dbReference>
<gene>
    <name evidence="4" type="ORF">RFI_35500</name>
</gene>
<dbReference type="PANTHER" id="PTHR11133">
    <property type="entry name" value="SACCHAROPINE DEHYDROGENASE"/>
    <property type="match status" value="1"/>
</dbReference>
<keyword evidence="2" id="KW-1133">Transmembrane helix</keyword>
<dbReference type="Gene3D" id="3.40.50.720">
    <property type="entry name" value="NAD(P)-binding Rossmann-like Domain"/>
    <property type="match status" value="2"/>
</dbReference>
<proteinExistence type="predicted"/>
<dbReference type="AlphaFoldDB" id="X6LK25"/>
<dbReference type="GO" id="GO:0019878">
    <property type="term" value="P:lysine biosynthetic process via aminoadipic acid"/>
    <property type="evidence" value="ECO:0007669"/>
    <property type="project" value="TreeGrafter"/>
</dbReference>
<dbReference type="InterPro" id="IPR032095">
    <property type="entry name" value="Sacchrp_dh-like_C"/>
</dbReference>
<reference evidence="4 5" key="1">
    <citation type="journal article" date="2013" name="Curr. Biol.">
        <title>The Genome of the Foraminiferan Reticulomyxa filosa.</title>
        <authorList>
            <person name="Glockner G."/>
            <person name="Hulsmann N."/>
            <person name="Schleicher M."/>
            <person name="Noegel A.A."/>
            <person name="Eichinger L."/>
            <person name="Gallinger C."/>
            <person name="Pawlowski J."/>
            <person name="Sierra R."/>
            <person name="Euteneuer U."/>
            <person name="Pillet L."/>
            <person name="Moustafa A."/>
            <person name="Platzer M."/>
            <person name="Groth M."/>
            <person name="Szafranski K."/>
            <person name="Schliwa M."/>
        </authorList>
    </citation>
    <scope>NUCLEOTIDE SEQUENCE [LARGE SCALE GENOMIC DNA]</scope>
</reference>
<comment type="caution">
    <text evidence="4">The sequence shown here is derived from an EMBL/GenBank/DDBJ whole genome shotgun (WGS) entry which is preliminary data.</text>
</comment>
<evidence type="ECO:0000256" key="2">
    <source>
        <dbReference type="SAM" id="Phobius"/>
    </source>
</evidence>
<dbReference type="GO" id="GO:0005737">
    <property type="term" value="C:cytoplasm"/>
    <property type="evidence" value="ECO:0007669"/>
    <property type="project" value="TreeGrafter"/>
</dbReference>
<evidence type="ECO:0000259" key="3">
    <source>
        <dbReference type="Pfam" id="PF16653"/>
    </source>
</evidence>
<evidence type="ECO:0000313" key="4">
    <source>
        <dbReference type="EMBL" id="ETO01939.1"/>
    </source>
</evidence>
<dbReference type="EMBL" id="ASPP01037065">
    <property type="protein sequence ID" value="ETO01939.1"/>
    <property type="molecule type" value="Genomic_DNA"/>
</dbReference>
<dbReference type="Gene3D" id="3.30.360.10">
    <property type="entry name" value="Dihydrodipicolinate Reductase, domain 2"/>
    <property type="match status" value="1"/>
</dbReference>